<accession>A0A7R7DLW6</accession>
<gene>
    <name evidence="3" type="ORF">Athai_12700</name>
</gene>
<protein>
    <recommendedName>
        <fullName evidence="2">FtsK domain-containing protein</fullName>
    </recommendedName>
</protein>
<dbReference type="Pfam" id="PF01580">
    <property type="entry name" value="FtsK_SpoIIIE"/>
    <property type="match status" value="1"/>
</dbReference>
<dbReference type="AlphaFoldDB" id="A0A7R7DLW6"/>
<evidence type="ECO:0000313" key="3">
    <source>
        <dbReference type="EMBL" id="BCJ33767.1"/>
    </source>
</evidence>
<dbReference type="InterPro" id="IPR027417">
    <property type="entry name" value="P-loop_NTPase"/>
</dbReference>
<feature type="domain" description="FtsK" evidence="2">
    <location>
        <begin position="326"/>
        <end position="476"/>
    </location>
</feature>
<evidence type="ECO:0000259" key="2">
    <source>
        <dbReference type="Pfam" id="PF01580"/>
    </source>
</evidence>
<feature type="region of interest" description="Disordered" evidence="1">
    <location>
        <begin position="569"/>
        <end position="592"/>
    </location>
</feature>
<sequence length="592" mass="59509">MARVRAVFGQAVGAHREAVAQLRAARAALDAERSGDTAADRAALAGRARQAATRLAPGWLGADWSDAGDLPVGRDVSAGAPVPVRIGTAVPADDLTYPAVVPLLGVGHLAVEAATPELFAGVLLRLVAAAPAGLLRVCWLGAGLPAPFRPLRAAGMLIEADPDNALAAADRQLGHVADAVRAGQDPAGLPYLLVVVAQPVPPARLRPLAEQGPAGRLHLLLAGQSAPLPHTVSVRSASTAAAGAPARVAAGEPAGTGEGGPAGPAAAGEPVTVSYGEVTAPAVRLDPAPPAELVTAVCRRLAGSLRPGFGQLVPGTRWAERSAPGLRTPIGVGVDGVAELVCAGATPHWLLAGAPRAAGAVALTALYGLAARYSPDELAVYLLDATGLALFAEFAPSRADPSWLPHARCVGAVDTAGTLLPVLETLVGEVAGRRRLLAGAGCADLATAMSTVDRAMPRIVLALAGADSAVTAAARSGPSGPVPRTRSAGASAGRVEALLAELAETGGPVGVHLLLSAERPAAAVFGRLPGRLVVSDVDGTAVLAERTVRLIDPYAEAARRARLREALWQARTPGSAPPEVPHASEPTSLAGE</sequence>
<evidence type="ECO:0000313" key="4">
    <source>
        <dbReference type="Proteomes" id="UP000611640"/>
    </source>
</evidence>
<reference evidence="3 4" key="1">
    <citation type="submission" date="2020-08" db="EMBL/GenBank/DDBJ databases">
        <title>Whole genome shotgun sequence of Actinocatenispora thailandica NBRC 105041.</title>
        <authorList>
            <person name="Komaki H."/>
            <person name="Tamura T."/>
        </authorList>
    </citation>
    <scope>NUCLEOTIDE SEQUENCE [LARGE SCALE GENOMIC DNA]</scope>
    <source>
        <strain evidence="3 4">NBRC 105041</strain>
    </source>
</reference>
<name>A0A7R7DLW6_9ACTN</name>
<proteinExistence type="predicted"/>
<dbReference type="EMBL" id="AP023355">
    <property type="protein sequence ID" value="BCJ33767.1"/>
    <property type="molecule type" value="Genomic_DNA"/>
</dbReference>
<dbReference type="Gene3D" id="3.40.50.300">
    <property type="entry name" value="P-loop containing nucleotide triphosphate hydrolases"/>
    <property type="match status" value="1"/>
</dbReference>
<dbReference type="Proteomes" id="UP000611640">
    <property type="component" value="Chromosome"/>
</dbReference>
<evidence type="ECO:0000256" key="1">
    <source>
        <dbReference type="SAM" id="MobiDB-lite"/>
    </source>
</evidence>
<dbReference type="RefSeq" id="WP_203960611.1">
    <property type="nucleotide sequence ID" value="NZ_AP023355.1"/>
</dbReference>
<dbReference type="InterPro" id="IPR002543">
    <property type="entry name" value="FtsK_dom"/>
</dbReference>
<dbReference type="GO" id="GO:0005524">
    <property type="term" value="F:ATP binding"/>
    <property type="evidence" value="ECO:0007669"/>
    <property type="project" value="InterPro"/>
</dbReference>
<dbReference type="GO" id="GO:0003677">
    <property type="term" value="F:DNA binding"/>
    <property type="evidence" value="ECO:0007669"/>
    <property type="project" value="InterPro"/>
</dbReference>
<organism evidence="3 4">
    <name type="scientific">Actinocatenispora thailandica</name>
    <dbReference type="NCBI Taxonomy" id="227318"/>
    <lineage>
        <taxon>Bacteria</taxon>
        <taxon>Bacillati</taxon>
        <taxon>Actinomycetota</taxon>
        <taxon>Actinomycetes</taxon>
        <taxon>Micromonosporales</taxon>
        <taxon>Micromonosporaceae</taxon>
        <taxon>Actinocatenispora</taxon>
    </lineage>
</organism>
<dbReference type="KEGG" id="atl:Athai_12700"/>
<keyword evidence="4" id="KW-1185">Reference proteome</keyword>